<organism evidence="2 3">
    <name type="scientific">Gramella jeungdoensis</name>
    <dbReference type="NCBI Taxonomy" id="708091"/>
    <lineage>
        <taxon>Bacteria</taxon>
        <taxon>Pseudomonadati</taxon>
        <taxon>Bacteroidota</taxon>
        <taxon>Flavobacteriia</taxon>
        <taxon>Flavobacteriales</taxon>
        <taxon>Flavobacteriaceae</taxon>
        <taxon>Christiangramia</taxon>
    </lineage>
</organism>
<dbReference type="AlphaFoldDB" id="A0A4Y8ATQ5"/>
<accession>A0A4Y8ATQ5</accession>
<feature type="transmembrane region" description="Helical" evidence="1">
    <location>
        <begin position="7"/>
        <end position="27"/>
    </location>
</feature>
<keyword evidence="1" id="KW-0472">Membrane</keyword>
<dbReference type="OrthoDB" id="1433719at2"/>
<gene>
    <name evidence="2" type="ORF">E2488_06900</name>
</gene>
<comment type="caution">
    <text evidence="2">The sequence shown here is derived from an EMBL/GenBank/DDBJ whole genome shotgun (WGS) entry which is preliminary data.</text>
</comment>
<keyword evidence="3" id="KW-1185">Reference proteome</keyword>
<evidence type="ECO:0000313" key="2">
    <source>
        <dbReference type="EMBL" id="TEW75239.1"/>
    </source>
</evidence>
<evidence type="ECO:0000313" key="3">
    <source>
        <dbReference type="Proteomes" id="UP000298517"/>
    </source>
</evidence>
<proteinExistence type="predicted"/>
<keyword evidence="1" id="KW-0812">Transmembrane</keyword>
<name>A0A4Y8ATQ5_9FLAO</name>
<keyword evidence="1" id="KW-1133">Transmembrane helix</keyword>
<dbReference type="EMBL" id="SNQI01000002">
    <property type="protein sequence ID" value="TEW75239.1"/>
    <property type="molecule type" value="Genomic_DNA"/>
</dbReference>
<reference evidence="2 3" key="1">
    <citation type="journal article" date="2011" name="J. Microbiol.">
        <title>Gramella jeungdoensis sp. nov., isolated from a solar saltern in Korea.</title>
        <authorList>
            <person name="Joung Y."/>
            <person name="Kim H."/>
            <person name="Jang T."/>
            <person name="Ahn T.S."/>
            <person name="Joh K."/>
        </authorList>
    </citation>
    <scope>NUCLEOTIDE SEQUENCE [LARGE SCALE GENOMIC DNA]</scope>
    <source>
        <strain evidence="2 3">KCTC 23123</strain>
    </source>
</reference>
<sequence length="309" mass="36730">MKKICRKITLFIILVVSFITVLLNYYGGYIDPFYEKFTTPKQFSMILGDSRAMQGIQPKVLDSNLKESNYKLPIYNFSFTIKQATYGASYLNAIKRKLDTTFNNQLFVVTVNPWMLANRTPKLLVESDSIIMNEPPHNITNMTMKPNIEYFIKNFRFFNFRGVFSKNNKLHKDGWSEIHIDDWLEENNFPKNKEIFLERKHNQMSLFGNFAKRWNTSKYRLNWLEKTIVYLQQYGKVFVVRMPIDKEILEIENEFWSDFDIEIDNISKNTQIDYFNFSNNTWSTYDGQHLDKFGGKSFAERLSELIKNN</sequence>
<dbReference type="Proteomes" id="UP000298517">
    <property type="component" value="Unassembled WGS sequence"/>
</dbReference>
<dbReference type="RefSeq" id="WP_134247608.1">
    <property type="nucleotide sequence ID" value="NZ_SNQI01000002.1"/>
</dbReference>
<evidence type="ECO:0000256" key="1">
    <source>
        <dbReference type="SAM" id="Phobius"/>
    </source>
</evidence>
<protein>
    <submittedName>
        <fullName evidence="2">Uncharacterized protein</fullName>
    </submittedName>
</protein>